<feature type="region of interest" description="Disordered" evidence="1">
    <location>
        <begin position="358"/>
        <end position="380"/>
    </location>
</feature>
<name>A0A1Y3R049_9BACT</name>
<feature type="domain" description="DUF3945" evidence="2">
    <location>
        <begin position="303"/>
        <end position="357"/>
    </location>
</feature>
<feature type="domain" description="DUF4099" evidence="3">
    <location>
        <begin position="175"/>
        <end position="244"/>
    </location>
</feature>
<evidence type="ECO:0000259" key="3">
    <source>
        <dbReference type="Pfam" id="PF13351"/>
    </source>
</evidence>
<evidence type="ECO:0000313" key="5">
    <source>
        <dbReference type="Proteomes" id="UP000195772"/>
    </source>
</evidence>
<evidence type="ECO:0000256" key="1">
    <source>
        <dbReference type="SAM" id="MobiDB-lite"/>
    </source>
</evidence>
<reference evidence="5" key="1">
    <citation type="submission" date="2017-04" db="EMBL/GenBank/DDBJ databases">
        <title>Function of individual gut microbiota members based on whole genome sequencing of pure cultures obtained from chicken caecum.</title>
        <authorList>
            <person name="Medvecky M."/>
            <person name="Cejkova D."/>
            <person name="Polansky O."/>
            <person name="Karasova D."/>
            <person name="Kubasova T."/>
            <person name="Cizek A."/>
            <person name="Rychlik I."/>
        </authorList>
    </citation>
    <scope>NUCLEOTIDE SEQUENCE [LARGE SCALE GENOMIC DNA]</scope>
    <source>
        <strain evidence="5">An90</strain>
    </source>
</reference>
<sequence length="503" mass="57499">MEQRKKEQDVLVVKDEQTGEIGVVAGLKRDGTPNMRAAKPEHEREFLRFDRHGDVLDNFFSNFFRQCKDPKRFSFYRVTAEGIENVLTVMKEMLKKPDEYKEVLDAHRVDTTKYEQQAEQMRQETPDAAEKGQEPDSESQSTETERQQAQPQQTPAEEGYKPIDDSRLDRAEVAERWGIDLAALEQSGDLERMRNYGKSRLIDCNPEIGGIRVAMQARLSLRENSDGTVSLVPHPIRRAPNYDEYLNVKFTAEDRDNLKKTGNLGRVAEVVDPATGELLPSFISIDRVTNETVSVPVRDINIPQEVLSAALDDKQQAALARGEGVYVEGMTSKNNGKVFNATIQINADRRGLDFHFGERKEAQRQERTQTTGGEKQEQPRKLRIGSTLLQRPVTDEIKKGWEQNKWVYMEGLIDRKGKPFNAYVRPNHERGKYDFSRKRPEEGQIHEIKPDNASRTQVAVNSEGKTDEATKHVGEPLQRGQAAPVNEEQQRRQQNANRPRMKM</sequence>
<dbReference type="OrthoDB" id="1081890at2"/>
<evidence type="ECO:0000259" key="2">
    <source>
        <dbReference type="Pfam" id="PF13101"/>
    </source>
</evidence>
<proteinExistence type="predicted"/>
<dbReference type="InterPro" id="IPR025222">
    <property type="entry name" value="DUF3945"/>
</dbReference>
<feature type="domain" description="DUF3945" evidence="2">
    <location>
        <begin position="405"/>
        <end position="437"/>
    </location>
</feature>
<protein>
    <submittedName>
        <fullName evidence="4">Uncharacterized protein</fullName>
    </submittedName>
</protein>
<feature type="compositionally biased region" description="Basic and acidic residues" evidence="1">
    <location>
        <begin position="121"/>
        <end position="134"/>
    </location>
</feature>
<dbReference type="RefSeq" id="WP_087401730.1">
    <property type="nucleotide sequence ID" value="NZ_NFHB01000003.1"/>
</dbReference>
<dbReference type="AlphaFoldDB" id="A0A1Y3R049"/>
<comment type="caution">
    <text evidence="4">The sequence shown here is derived from an EMBL/GenBank/DDBJ whole genome shotgun (WGS) entry which is preliminary data.</text>
</comment>
<evidence type="ECO:0000313" key="4">
    <source>
        <dbReference type="EMBL" id="OUN03938.1"/>
    </source>
</evidence>
<gene>
    <name evidence="4" type="ORF">B5G41_05610</name>
</gene>
<dbReference type="EMBL" id="NFHB01000003">
    <property type="protein sequence ID" value="OUN03938.1"/>
    <property type="molecule type" value="Genomic_DNA"/>
</dbReference>
<dbReference type="Pfam" id="PF13101">
    <property type="entry name" value="DUF3945"/>
    <property type="match status" value="2"/>
</dbReference>
<feature type="compositionally biased region" description="Basic and acidic residues" evidence="1">
    <location>
        <begin position="358"/>
        <end position="367"/>
    </location>
</feature>
<feature type="compositionally biased region" description="Basic and acidic residues" evidence="1">
    <location>
        <begin position="464"/>
        <end position="474"/>
    </location>
</feature>
<organism evidence="4 5">
    <name type="scientific">Alistipes onderdonkii</name>
    <dbReference type="NCBI Taxonomy" id="328813"/>
    <lineage>
        <taxon>Bacteria</taxon>
        <taxon>Pseudomonadati</taxon>
        <taxon>Bacteroidota</taxon>
        <taxon>Bacteroidia</taxon>
        <taxon>Bacteroidales</taxon>
        <taxon>Rikenellaceae</taxon>
        <taxon>Alistipes</taxon>
    </lineage>
</organism>
<feature type="compositionally biased region" description="Low complexity" evidence="1">
    <location>
        <begin position="147"/>
        <end position="157"/>
    </location>
</feature>
<dbReference type="InterPro" id="IPR025343">
    <property type="entry name" value="DUF4099"/>
</dbReference>
<feature type="region of interest" description="Disordered" evidence="1">
    <location>
        <begin position="451"/>
        <end position="503"/>
    </location>
</feature>
<dbReference type="Pfam" id="PF13351">
    <property type="entry name" value="DUF4099"/>
    <property type="match status" value="1"/>
</dbReference>
<dbReference type="Proteomes" id="UP000195772">
    <property type="component" value="Unassembled WGS sequence"/>
</dbReference>
<accession>A0A1Y3R049</accession>
<feature type="region of interest" description="Disordered" evidence="1">
    <location>
        <begin position="114"/>
        <end position="165"/>
    </location>
</feature>